<dbReference type="PROSITE" id="PS50134">
    <property type="entry name" value="ZF_TAZ"/>
    <property type="match status" value="1"/>
</dbReference>
<dbReference type="GO" id="GO:0005516">
    <property type="term" value="F:calmodulin binding"/>
    <property type="evidence" value="ECO:0007669"/>
    <property type="project" value="UniProtKB-ARBA"/>
</dbReference>
<evidence type="ECO:0000256" key="3">
    <source>
        <dbReference type="ARBA" id="ARBA00022771"/>
    </source>
</evidence>
<dbReference type="Pfam" id="PF00651">
    <property type="entry name" value="BTB"/>
    <property type="match status" value="1"/>
</dbReference>
<evidence type="ECO:0000259" key="7">
    <source>
        <dbReference type="PROSITE" id="PS50134"/>
    </source>
</evidence>
<dbReference type="GO" id="GO:0042542">
    <property type="term" value="P:response to hydrogen peroxide"/>
    <property type="evidence" value="ECO:0007669"/>
    <property type="project" value="UniProtKB-ARBA"/>
</dbReference>
<dbReference type="InterPro" id="IPR011333">
    <property type="entry name" value="SKP1/BTB/POZ_sf"/>
</dbReference>
<dbReference type="Gene3D" id="3.30.710.10">
    <property type="entry name" value="Potassium Channel Kv1.1, Chain A"/>
    <property type="match status" value="1"/>
</dbReference>
<dbReference type="InterPro" id="IPR044513">
    <property type="entry name" value="BT1/2/3/4/5"/>
</dbReference>
<proteinExistence type="predicted"/>
<keyword evidence="5" id="KW-0862">Zinc</keyword>
<dbReference type="PANTHER" id="PTHR46287:SF1">
    <property type="entry name" value="BTB_POZ AND TAZ DOMAIN-CONTAINING PROTEIN 3"/>
    <property type="match status" value="1"/>
</dbReference>
<dbReference type="FunFam" id="1.20.1020.10:FF:000004">
    <property type="entry name" value="BTB/POZ and TAZ domain-containing protein 2"/>
    <property type="match status" value="1"/>
</dbReference>
<keyword evidence="4" id="KW-0833">Ubl conjugation pathway</keyword>
<evidence type="ECO:0000313" key="8">
    <source>
        <dbReference type="EMBL" id="KZM86644.1"/>
    </source>
</evidence>
<dbReference type="GO" id="GO:0009751">
    <property type="term" value="P:response to salicylic acid"/>
    <property type="evidence" value="ECO:0007669"/>
    <property type="project" value="UniProtKB-ARBA"/>
</dbReference>
<dbReference type="PANTHER" id="PTHR46287">
    <property type="entry name" value="BTB/POZ AND TAZ DOMAIN-CONTAINING PROTEIN 3-RELATED"/>
    <property type="match status" value="1"/>
</dbReference>
<comment type="pathway">
    <text evidence="1">Protein modification; protein ubiquitination.</text>
</comment>
<feature type="domain" description="TAZ-type" evidence="7">
    <location>
        <begin position="320"/>
        <end position="418"/>
    </location>
</feature>
<dbReference type="SUPFAM" id="SSF54695">
    <property type="entry name" value="POZ domain"/>
    <property type="match status" value="1"/>
</dbReference>
<dbReference type="AlphaFoldDB" id="A0A164SU71"/>
<dbReference type="GO" id="GO:0009725">
    <property type="term" value="P:response to hormone"/>
    <property type="evidence" value="ECO:0007669"/>
    <property type="project" value="UniProtKB-ARBA"/>
</dbReference>
<keyword evidence="3" id="KW-0863">Zinc-finger</keyword>
<dbReference type="GO" id="GO:0008270">
    <property type="term" value="F:zinc ion binding"/>
    <property type="evidence" value="ECO:0007669"/>
    <property type="project" value="UniProtKB-KW"/>
</dbReference>
<feature type="domain" description="BTB" evidence="6">
    <location>
        <begin position="146"/>
        <end position="214"/>
    </location>
</feature>
<dbReference type="SMART" id="SM00225">
    <property type="entry name" value="BTB"/>
    <property type="match status" value="1"/>
</dbReference>
<dbReference type="STRING" id="79200.A0A164SU71"/>
<accession>A0A164SU71</accession>
<dbReference type="InterPro" id="IPR000197">
    <property type="entry name" value="Znf_TAZ"/>
</dbReference>
<evidence type="ECO:0000256" key="5">
    <source>
        <dbReference type="ARBA" id="ARBA00022833"/>
    </source>
</evidence>
<evidence type="ECO:0008006" key="9">
    <source>
        <dbReference type="Google" id="ProtNLM"/>
    </source>
</evidence>
<keyword evidence="2" id="KW-0479">Metal-binding</keyword>
<reference evidence="8" key="1">
    <citation type="journal article" date="2016" name="Nat. Genet.">
        <title>A high-quality carrot genome assembly provides new insights into carotenoid accumulation and asterid genome evolution.</title>
        <authorList>
            <person name="Iorizzo M."/>
            <person name="Ellison S."/>
            <person name="Senalik D."/>
            <person name="Zeng P."/>
            <person name="Satapoomin P."/>
            <person name="Huang J."/>
            <person name="Bowman M."/>
            <person name="Iovene M."/>
            <person name="Sanseverino W."/>
            <person name="Cavagnaro P."/>
            <person name="Yildiz M."/>
            <person name="Macko-Podgorni A."/>
            <person name="Moranska E."/>
            <person name="Grzebelus E."/>
            <person name="Grzebelus D."/>
            <person name="Ashrafi H."/>
            <person name="Zheng Z."/>
            <person name="Cheng S."/>
            <person name="Spooner D."/>
            <person name="Van Deynze A."/>
            <person name="Simon P."/>
        </authorList>
    </citation>
    <scope>NUCLEOTIDE SEQUENCE [LARGE SCALE GENOMIC DNA]</scope>
    <source>
        <tissue evidence="8">Leaf</tissue>
    </source>
</reference>
<comment type="caution">
    <text evidence="8">The sequence shown here is derived from an EMBL/GenBank/DDBJ whole genome shotgun (WGS) entry which is preliminary data.</text>
</comment>
<evidence type="ECO:0000259" key="6">
    <source>
        <dbReference type="PROSITE" id="PS50097"/>
    </source>
</evidence>
<dbReference type="InterPro" id="IPR035898">
    <property type="entry name" value="TAZ_dom_sf"/>
</dbReference>
<organism evidence="8">
    <name type="scientific">Daucus carota subsp. sativus</name>
    <name type="common">Carrot</name>
    <dbReference type="NCBI Taxonomy" id="79200"/>
    <lineage>
        <taxon>Eukaryota</taxon>
        <taxon>Viridiplantae</taxon>
        <taxon>Streptophyta</taxon>
        <taxon>Embryophyta</taxon>
        <taxon>Tracheophyta</taxon>
        <taxon>Spermatophyta</taxon>
        <taxon>Magnoliopsida</taxon>
        <taxon>eudicotyledons</taxon>
        <taxon>Gunneridae</taxon>
        <taxon>Pentapetalae</taxon>
        <taxon>asterids</taxon>
        <taxon>campanulids</taxon>
        <taxon>Apiales</taxon>
        <taxon>Apiaceae</taxon>
        <taxon>Apioideae</taxon>
        <taxon>Scandiceae</taxon>
        <taxon>Daucinae</taxon>
        <taxon>Daucus</taxon>
        <taxon>Daucus sect. Daucus</taxon>
    </lineage>
</organism>
<dbReference type="GO" id="GO:0006355">
    <property type="term" value="P:regulation of DNA-templated transcription"/>
    <property type="evidence" value="ECO:0007669"/>
    <property type="project" value="UniProtKB-ARBA"/>
</dbReference>
<dbReference type="OMA" id="YCKVPLC"/>
<dbReference type="SUPFAM" id="SSF57933">
    <property type="entry name" value="TAZ domain"/>
    <property type="match status" value="1"/>
</dbReference>
<dbReference type="PROSITE" id="PS50097">
    <property type="entry name" value="BTB"/>
    <property type="match status" value="1"/>
</dbReference>
<dbReference type="Gene3D" id="1.25.40.420">
    <property type="match status" value="1"/>
</dbReference>
<gene>
    <name evidence="8" type="ORF">DCAR_023778</name>
</gene>
<protein>
    <recommendedName>
        <fullName evidence="9">TAZ-type domain-containing protein</fullName>
    </recommendedName>
</protein>
<dbReference type="Pfam" id="PF02135">
    <property type="entry name" value="zf-TAZ"/>
    <property type="match status" value="1"/>
</dbReference>
<dbReference type="SMART" id="SM00551">
    <property type="entry name" value="ZnF_TAZ"/>
    <property type="match status" value="1"/>
</dbReference>
<sequence length="458" mass="51728">MLWLSIVALYAISLVGNLALVYPDYSLHDSYSAIFYAECSTKFVLNIVIMDSPDFDSPWSSLTFESLIKSLDVECEERNTGMGITFREKVTAPLCQSCSIPRPPPLPGKMQNKNNYLIKLPGRCLNFVPKETKQTWDDLFKQGYAADVCVVAENEAIIPAHFIVLNGASQVLGNFLIKSKFINGIKYIKIPGVPYGAVYAFIRFLYSSCYEVNEMKEYTLHLFVLSHCYAVPSLKRVCEQVLEQDYLIPEKVIDVLQLARKCDSSRLSFICTRMVVRDFKTISTTEGWKAMTLANSALEQELLGLVVEADSSKQERLKKVEEKKVYLQLVEAMEAVLHIFQDGCKTIGPRDKVLKGYEVACNFPACKGIETLVRHFLRCKTRVPGGCAQCKRTGQLLELHSRMCSDPDNCKVPLCRNIKEKMSRQSKKDETKWKLLVSKVVAAKNALGPFSPRQSIFI</sequence>
<dbReference type="InterPro" id="IPR000210">
    <property type="entry name" value="BTB/POZ_dom"/>
</dbReference>
<evidence type="ECO:0000256" key="1">
    <source>
        <dbReference type="ARBA" id="ARBA00004906"/>
    </source>
</evidence>
<evidence type="ECO:0000256" key="4">
    <source>
        <dbReference type="ARBA" id="ARBA00022786"/>
    </source>
</evidence>
<name>A0A164SU71_DAUCS</name>
<dbReference type="Gramene" id="KZM86644">
    <property type="protein sequence ID" value="KZM86644"/>
    <property type="gene ID" value="DCAR_023778"/>
</dbReference>
<dbReference type="Gene3D" id="1.20.1020.10">
    <property type="entry name" value="TAZ domain"/>
    <property type="match status" value="1"/>
</dbReference>
<evidence type="ECO:0000256" key="2">
    <source>
        <dbReference type="ARBA" id="ARBA00022723"/>
    </source>
</evidence>
<dbReference type="EMBL" id="LNRQ01000007">
    <property type="protein sequence ID" value="KZM86644.1"/>
    <property type="molecule type" value="Genomic_DNA"/>
</dbReference>